<accession>A0A445MZC4</accession>
<evidence type="ECO:0000256" key="6">
    <source>
        <dbReference type="ARBA" id="ARBA00023004"/>
    </source>
</evidence>
<protein>
    <submittedName>
        <fullName evidence="10">Uncharacterized protein</fullName>
    </submittedName>
</protein>
<dbReference type="Gene3D" id="3.40.50.280">
    <property type="entry name" value="Cobalamin-binding domain"/>
    <property type="match status" value="1"/>
</dbReference>
<sequence>MPLKILLLDPPHKIFGALRMWMPSPGLMALASYIEAKGRTVDVIDATTLGLPWTDLKNRLRHGRYDMVGITCSAATFHHDALSAVRLVRRILSDAVIVAGGGHFSLNAERMMADAPELDYIVMGEGEETLLDLILWLESNDRADPCNDPGLMRRKGAKTEKTPPRRLIDDLDALPMPAYHKMDLENPTYYLHGMGKRAIGLSTSRGCGDRCTYCSEAALWNSNWRGRSAGLVVEEMQMLNRRYNKSLFVFNENSFNQSRERNEAFLECLGQSGLKCDFWFQSRVKDILRDRDLLNDFKRLGCYEVMLGVESIRPEALKNYAKRQTFEDIREAAMLLRSKGIMVMTNIMFGDMDDTEDTLRQICDFVTDMGDFLVLTITTPLPGTRYHQQAMDAGRIEDHDFSHYDFMHPVMRNRMCTRDEILALQKKYLRRYYTRPAIFMNMILSPNRFKRMAYRLIMRYAWYEARNREWIQSNFEEIPEDLRRPV</sequence>
<keyword evidence="6" id="KW-0408">Iron</keyword>
<evidence type="ECO:0000256" key="5">
    <source>
        <dbReference type="ARBA" id="ARBA00022723"/>
    </source>
</evidence>
<evidence type="ECO:0000256" key="3">
    <source>
        <dbReference type="ARBA" id="ARBA00022679"/>
    </source>
</evidence>
<evidence type="ECO:0000256" key="2">
    <source>
        <dbReference type="ARBA" id="ARBA00022603"/>
    </source>
</evidence>
<dbReference type="SUPFAM" id="SSF52242">
    <property type="entry name" value="Cobalamin (vitamin B12)-binding domain"/>
    <property type="match status" value="1"/>
</dbReference>
<dbReference type="SUPFAM" id="SSF102114">
    <property type="entry name" value="Radical SAM enzymes"/>
    <property type="match status" value="1"/>
</dbReference>
<proteinExistence type="predicted"/>
<feature type="domain" description="Radical SAM core" evidence="9">
    <location>
        <begin position="193"/>
        <end position="419"/>
    </location>
</feature>
<gene>
    <name evidence="10" type="ORF">PITCH_A350059</name>
</gene>
<dbReference type="GO" id="GO:0046872">
    <property type="term" value="F:metal ion binding"/>
    <property type="evidence" value="ECO:0007669"/>
    <property type="project" value="UniProtKB-KW"/>
</dbReference>
<reference evidence="10" key="1">
    <citation type="submission" date="2018-01" db="EMBL/GenBank/DDBJ databases">
        <authorList>
            <person name="Regsiter A."/>
            <person name="William W."/>
        </authorList>
    </citation>
    <scope>NUCLEOTIDE SEQUENCE</scope>
    <source>
        <strain evidence="10">TRIP AH-1</strain>
    </source>
</reference>
<feature type="domain" description="B12-binding" evidence="8">
    <location>
        <begin position="10"/>
        <end position="144"/>
    </location>
</feature>
<evidence type="ECO:0000256" key="1">
    <source>
        <dbReference type="ARBA" id="ARBA00001966"/>
    </source>
</evidence>
<evidence type="ECO:0000259" key="9">
    <source>
        <dbReference type="PROSITE" id="PS51918"/>
    </source>
</evidence>
<dbReference type="PROSITE" id="PS51332">
    <property type="entry name" value="B12_BINDING"/>
    <property type="match status" value="1"/>
</dbReference>
<keyword evidence="3" id="KW-0808">Transferase</keyword>
<evidence type="ECO:0000313" key="10">
    <source>
        <dbReference type="EMBL" id="SPD74850.1"/>
    </source>
</evidence>
<organism evidence="10">
    <name type="scientific">uncultured Desulfobacterium sp</name>
    <dbReference type="NCBI Taxonomy" id="201089"/>
    <lineage>
        <taxon>Bacteria</taxon>
        <taxon>Pseudomonadati</taxon>
        <taxon>Thermodesulfobacteriota</taxon>
        <taxon>Desulfobacteria</taxon>
        <taxon>Desulfobacterales</taxon>
        <taxon>Desulfobacteriaceae</taxon>
        <taxon>Desulfobacterium</taxon>
        <taxon>environmental samples</taxon>
    </lineage>
</organism>
<dbReference type="CDD" id="cd02068">
    <property type="entry name" value="radical_SAM_B12_BD"/>
    <property type="match status" value="1"/>
</dbReference>
<dbReference type="InterPro" id="IPR051198">
    <property type="entry name" value="BchE-like"/>
</dbReference>
<keyword evidence="5" id="KW-0479">Metal-binding</keyword>
<evidence type="ECO:0000256" key="4">
    <source>
        <dbReference type="ARBA" id="ARBA00022691"/>
    </source>
</evidence>
<dbReference type="SFLD" id="SFLDS00029">
    <property type="entry name" value="Radical_SAM"/>
    <property type="match status" value="1"/>
</dbReference>
<dbReference type="InterPro" id="IPR034466">
    <property type="entry name" value="Methyltransferase_Class_B"/>
</dbReference>
<dbReference type="PANTHER" id="PTHR43409:SF7">
    <property type="entry name" value="BLL1977 PROTEIN"/>
    <property type="match status" value="1"/>
</dbReference>
<dbReference type="GO" id="GO:0051539">
    <property type="term" value="F:4 iron, 4 sulfur cluster binding"/>
    <property type="evidence" value="ECO:0007669"/>
    <property type="project" value="UniProtKB-KW"/>
</dbReference>
<dbReference type="GO" id="GO:0031419">
    <property type="term" value="F:cobalamin binding"/>
    <property type="evidence" value="ECO:0007669"/>
    <property type="project" value="InterPro"/>
</dbReference>
<dbReference type="InterPro" id="IPR023404">
    <property type="entry name" value="rSAM_horseshoe"/>
</dbReference>
<dbReference type="SMART" id="SM00729">
    <property type="entry name" value="Elp3"/>
    <property type="match status" value="1"/>
</dbReference>
<dbReference type="GO" id="GO:0003824">
    <property type="term" value="F:catalytic activity"/>
    <property type="evidence" value="ECO:0007669"/>
    <property type="project" value="InterPro"/>
</dbReference>
<dbReference type="Pfam" id="PF02310">
    <property type="entry name" value="B12-binding"/>
    <property type="match status" value="1"/>
</dbReference>
<evidence type="ECO:0000256" key="7">
    <source>
        <dbReference type="ARBA" id="ARBA00023014"/>
    </source>
</evidence>
<dbReference type="SFLD" id="SFLDG01082">
    <property type="entry name" value="B12-binding_domain_containing"/>
    <property type="match status" value="1"/>
</dbReference>
<dbReference type="GO" id="GO:0005829">
    <property type="term" value="C:cytosol"/>
    <property type="evidence" value="ECO:0007669"/>
    <property type="project" value="TreeGrafter"/>
</dbReference>
<name>A0A445MZC4_9BACT</name>
<keyword evidence="7" id="KW-0411">Iron-sulfur</keyword>
<dbReference type="PANTHER" id="PTHR43409">
    <property type="entry name" value="ANAEROBIC MAGNESIUM-PROTOPORPHYRIN IX MONOMETHYL ESTER CYCLASE-RELATED"/>
    <property type="match status" value="1"/>
</dbReference>
<keyword evidence="4" id="KW-0949">S-adenosyl-L-methionine</keyword>
<dbReference type="InterPro" id="IPR006638">
    <property type="entry name" value="Elp3/MiaA/NifB-like_rSAM"/>
</dbReference>
<dbReference type="SFLD" id="SFLDG01123">
    <property type="entry name" value="methyltransferase_(Class_B)"/>
    <property type="match status" value="1"/>
</dbReference>
<evidence type="ECO:0000259" key="8">
    <source>
        <dbReference type="PROSITE" id="PS51332"/>
    </source>
</evidence>
<comment type="cofactor">
    <cofactor evidence="1">
        <name>[4Fe-4S] cluster</name>
        <dbReference type="ChEBI" id="CHEBI:49883"/>
    </cofactor>
</comment>
<dbReference type="EMBL" id="OJIN01000176">
    <property type="protein sequence ID" value="SPD74850.1"/>
    <property type="molecule type" value="Genomic_DNA"/>
</dbReference>
<keyword evidence="2" id="KW-0489">Methyltransferase</keyword>
<dbReference type="AlphaFoldDB" id="A0A445MZC4"/>
<dbReference type="InterPro" id="IPR036724">
    <property type="entry name" value="Cobalamin-bd_sf"/>
</dbReference>
<dbReference type="Gene3D" id="3.80.30.20">
    <property type="entry name" value="tm_1862 like domain"/>
    <property type="match status" value="1"/>
</dbReference>
<dbReference type="InterPro" id="IPR007197">
    <property type="entry name" value="rSAM"/>
</dbReference>
<dbReference type="Pfam" id="PF04055">
    <property type="entry name" value="Radical_SAM"/>
    <property type="match status" value="1"/>
</dbReference>
<dbReference type="PROSITE" id="PS51918">
    <property type="entry name" value="RADICAL_SAM"/>
    <property type="match status" value="1"/>
</dbReference>
<dbReference type="InterPro" id="IPR006158">
    <property type="entry name" value="Cobalamin-bd"/>
</dbReference>
<dbReference type="InterPro" id="IPR058240">
    <property type="entry name" value="rSAM_sf"/>
</dbReference>